<dbReference type="STRING" id="10181.G5BHJ8"/>
<keyword evidence="6" id="KW-0808">Transferase</keyword>
<dbReference type="Pfam" id="PF00224">
    <property type="entry name" value="PK"/>
    <property type="match status" value="1"/>
</dbReference>
<dbReference type="GO" id="GO:0016301">
    <property type="term" value="F:kinase activity"/>
    <property type="evidence" value="ECO:0007669"/>
    <property type="project" value="UniProtKB-KW"/>
</dbReference>
<evidence type="ECO:0000313" key="17">
    <source>
        <dbReference type="EMBL" id="EHB08759.1"/>
    </source>
</evidence>
<dbReference type="Gene3D" id="3.40.1380.20">
    <property type="entry name" value="Pyruvate kinase, C-terminal domain"/>
    <property type="match status" value="1"/>
</dbReference>
<gene>
    <name evidence="17" type="ORF">GW7_14252</name>
</gene>
<keyword evidence="11" id="KW-0460">Magnesium</keyword>
<accession>G5BHJ8</accession>
<keyword evidence="9 17" id="KW-0418">Kinase</keyword>
<evidence type="ECO:0000256" key="6">
    <source>
        <dbReference type="ARBA" id="ARBA00022679"/>
    </source>
</evidence>
<dbReference type="FunFam" id="2.40.33.10:FF:000023">
    <property type="entry name" value="Pyruvate kinase PKM"/>
    <property type="match status" value="1"/>
</dbReference>
<evidence type="ECO:0000256" key="2">
    <source>
        <dbReference type="ARBA" id="ARBA00004997"/>
    </source>
</evidence>
<dbReference type="EC" id="2.7.1.40" evidence="4"/>
<evidence type="ECO:0000256" key="13">
    <source>
        <dbReference type="ARBA" id="ARBA00023317"/>
    </source>
</evidence>
<evidence type="ECO:0000259" key="16">
    <source>
        <dbReference type="Pfam" id="PF02887"/>
    </source>
</evidence>
<evidence type="ECO:0000256" key="9">
    <source>
        <dbReference type="ARBA" id="ARBA00022777"/>
    </source>
</evidence>
<dbReference type="Gene3D" id="3.20.20.60">
    <property type="entry name" value="Phosphoenolpyruvate-binding domains"/>
    <property type="match status" value="2"/>
</dbReference>
<dbReference type="Pfam" id="PF02887">
    <property type="entry name" value="PK_C"/>
    <property type="match status" value="1"/>
</dbReference>
<dbReference type="PANTHER" id="PTHR11817">
    <property type="entry name" value="PYRUVATE KINASE"/>
    <property type="match status" value="1"/>
</dbReference>
<evidence type="ECO:0000256" key="1">
    <source>
        <dbReference type="ARBA" id="ARBA00001958"/>
    </source>
</evidence>
<dbReference type="InParanoid" id="G5BHJ8"/>
<evidence type="ECO:0000256" key="12">
    <source>
        <dbReference type="ARBA" id="ARBA00023152"/>
    </source>
</evidence>
<sequence>MLKEMIKSGMNVAPLNFSHGTHWSHSETIKTVRTATESFASDPILYQPVAGALDTKGSEIQTGQRHPEVELKKGDALDSAYMDKCEENMLWLDFENICKVVDVGNKIYVDDGLNSLVENSGSLGSTKGVKLPGATMDLPNVSEKDFQDLKFGVEKPVFWVTQMLEGRIKKIRPTRAEGSNWASAVLDRADCIMLSRTKGGYPLEAVCPPGGAVPSQSSYHRCDLEWLEVARPTCTAGIFPVVCKDPVQQAWAEEVDLHVNLAMNVSKAQRFFKMGDVVIVLTGWHPGSGFTNTICVVPVP</sequence>
<evidence type="ECO:0000256" key="11">
    <source>
        <dbReference type="ARBA" id="ARBA00022842"/>
    </source>
</evidence>
<dbReference type="UniPathway" id="UPA00109">
    <property type="reaction ID" value="UER00188"/>
</dbReference>
<dbReference type="InterPro" id="IPR015795">
    <property type="entry name" value="Pyrv_Knase_C"/>
</dbReference>
<comment type="similarity">
    <text evidence="3">Belongs to the pyruvate kinase family.</text>
</comment>
<evidence type="ECO:0000256" key="14">
    <source>
        <dbReference type="ARBA" id="ARBA00048967"/>
    </source>
</evidence>
<dbReference type="EMBL" id="JH170369">
    <property type="protein sequence ID" value="EHB08759.1"/>
    <property type="molecule type" value="Genomic_DNA"/>
</dbReference>
<dbReference type="InterPro" id="IPR015806">
    <property type="entry name" value="Pyrv_Knase_insert_dom_sf"/>
</dbReference>
<comment type="cofactor">
    <cofactor evidence="1">
        <name>K(+)</name>
        <dbReference type="ChEBI" id="CHEBI:29103"/>
    </cofactor>
</comment>
<keyword evidence="8" id="KW-0547">Nucleotide-binding</keyword>
<dbReference type="AlphaFoldDB" id="G5BHJ8"/>
<keyword evidence="12" id="KW-0324">Glycolysis</keyword>
<proteinExistence type="inferred from homology"/>
<evidence type="ECO:0000256" key="8">
    <source>
        <dbReference type="ARBA" id="ARBA00022741"/>
    </source>
</evidence>
<dbReference type="Gene3D" id="2.40.33.10">
    <property type="entry name" value="PK beta-barrel domain-like"/>
    <property type="match status" value="1"/>
</dbReference>
<keyword evidence="5" id="KW-0021">Allosteric enzyme</keyword>
<evidence type="ECO:0000259" key="15">
    <source>
        <dbReference type="Pfam" id="PF00224"/>
    </source>
</evidence>
<evidence type="ECO:0000313" key="18">
    <source>
        <dbReference type="Proteomes" id="UP000006813"/>
    </source>
</evidence>
<dbReference type="GO" id="GO:0000287">
    <property type="term" value="F:magnesium ion binding"/>
    <property type="evidence" value="ECO:0007669"/>
    <property type="project" value="InterPro"/>
</dbReference>
<dbReference type="SUPFAM" id="SSF52935">
    <property type="entry name" value="PK C-terminal domain-like"/>
    <property type="match status" value="1"/>
</dbReference>
<keyword evidence="13 17" id="KW-0670">Pyruvate</keyword>
<dbReference type="InterPro" id="IPR001697">
    <property type="entry name" value="Pyr_Knase"/>
</dbReference>
<dbReference type="InterPro" id="IPR011037">
    <property type="entry name" value="Pyrv_Knase-like_insert_dom_sf"/>
</dbReference>
<dbReference type="GO" id="GO:0005524">
    <property type="term" value="F:ATP binding"/>
    <property type="evidence" value="ECO:0007669"/>
    <property type="project" value="UniProtKB-KW"/>
</dbReference>
<dbReference type="InterPro" id="IPR036918">
    <property type="entry name" value="Pyrv_Knase_C_sf"/>
</dbReference>
<keyword evidence="7" id="KW-0479">Metal-binding</keyword>
<dbReference type="InterPro" id="IPR040442">
    <property type="entry name" value="Pyrv_kinase-like_dom_sf"/>
</dbReference>
<feature type="domain" description="Pyruvate kinase barrel" evidence="15">
    <location>
        <begin position="1"/>
        <end position="156"/>
    </location>
</feature>
<evidence type="ECO:0000256" key="10">
    <source>
        <dbReference type="ARBA" id="ARBA00022840"/>
    </source>
</evidence>
<organism evidence="17 18">
    <name type="scientific">Heterocephalus glaber</name>
    <name type="common">Naked mole rat</name>
    <dbReference type="NCBI Taxonomy" id="10181"/>
    <lineage>
        <taxon>Eukaryota</taxon>
        <taxon>Metazoa</taxon>
        <taxon>Chordata</taxon>
        <taxon>Craniata</taxon>
        <taxon>Vertebrata</taxon>
        <taxon>Euteleostomi</taxon>
        <taxon>Mammalia</taxon>
        <taxon>Eutheria</taxon>
        <taxon>Euarchontoglires</taxon>
        <taxon>Glires</taxon>
        <taxon>Rodentia</taxon>
        <taxon>Hystricomorpha</taxon>
        <taxon>Bathyergidae</taxon>
        <taxon>Heterocephalus</taxon>
    </lineage>
</organism>
<dbReference type="InterPro" id="IPR015813">
    <property type="entry name" value="Pyrv/PenolPyrv_kinase-like_dom"/>
</dbReference>
<dbReference type="Proteomes" id="UP000006813">
    <property type="component" value="Unassembled WGS sequence"/>
</dbReference>
<dbReference type="GO" id="GO:0004743">
    <property type="term" value="F:pyruvate kinase activity"/>
    <property type="evidence" value="ECO:0007669"/>
    <property type="project" value="UniProtKB-EC"/>
</dbReference>
<feature type="domain" description="Pyruvate kinase C-terminal" evidence="16">
    <location>
        <begin position="229"/>
        <end position="297"/>
    </location>
</feature>
<evidence type="ECO:0000256" key="3">
    <source>
        <dbReference type="ARBA" id="ARBA00008663"/>
    </source>
</evidence>
<name>G5BHJ8_HETGA</name>
<evidence type="ECO:0000256" key="4">
    <source>
        <dbReference type="ARBA" id="ARBA00012142"/>
    </source>
</evidence>
<keyword evidence="10" id="KW-0067">ATP-binding</keyword>
<comment type="pathway">
    <text evidence="2">Carbohydrate degradation; glycolysis; pyruvate from D-glyceraldehyde 3-phosphate: step 5/5.</text>
</comment>
<comment type="catalytic activity">
    <reaction evidence="14">
        <text>pyruvate + ATP = phosphoenolpyruvate + ADP + H(+)</text>
        <dbReference type="Rhea" id="RHEA:18157"/>
        <dbReference type="ChEBI" id="CHEBI:15361"/>
        <dbReference type="ChEBI" id="CHEBI:15378"/>
        <dbReference type="ChEBI" id="CHEBI:30616"/>
        <dbReference type="ChEBI" id="CHEBI:58702"/>
        <dbReference type="ChEBI" id="CHEBI:456216"/>
        <dbReference type="EC" id="2.7.1.40"/>
    </reaction>
    <physiologicalReaction direction="right-to-left" evidence="14">
        <dbReference type="Rhea" id="RHEA:18159"/>
    </physiologicalReaction>
</comment>
<dbReference type="GO" id="GO:0030955">
    <property type="term" value="F:potassium ion binding"/>
    <property type="evidence" value="ECO:0007669"/>
    <property type="project" value="InterPro"/>
</dbReference>
<reference evidence="17 18" key="1">
    <citation type="journal article" date="2011" name="Nature">
        <title>Genome sequencing reveals insights into physiology and longevity of the naked mole rat.</title>
        <authorList>
            <person name="Kim E.B."/>
            <person name="Fang X."/>
            <person name="Fushan A.A."/>
            <person name="Huang Z."/>
            <person name="Lobanov A.V."/>
            <person name="Han L."/>
            <person name="Marino S.M."/>
            <person name="Sun X."/>
            <person name="Turanov A.A."/>
            <person name="Yang P."/>
            <person name="Yim S.H."/>
            <person name="Zhao X."/>
            <person name="Kasaikina M.V."/>
            <person name="Stoletzki N."/>
            <person name="Peng C."/>
            <person name="Polak P."/>
            <person name="Xiong Z."/>
            <person name="Kiezun A."/>
            <person name="Zhu Y."/>
            <person name="Chen Y."/>
            <person name="Kryukov G.V."/>
            <person name="Zhang Q."/>
            <person name="Peshkin L."/>
            <person name="Yang L."/>
            <person name="Bronson R.T."/>
            <person name="Buffenstein R."/>
            <person name="Wang B."/>
            <person name="Han C."/>
            <person name="Li Q."/>
            <person name="Chen L."/>
            <person name="Zhao W."/>
            <person name="Sunyaev S.R."/>
            <person name="Park T.J."/>
            <person name="Zhang G."/>
            <person name="Wang J."/>
            <person name="Gladyshev V.N."/>
        </authorList>
    </citation>
    <scope>NUCLEOTIDE SEQUENCE [LARGE SCALE GENOMIC DNA]</scope>
</reference>
<evidence type="ECO:0000256" key="5">
    <source>
        <dbReference type="ARBA" id="ARBA00022533"/>
    </source>
</evidence>
<dbReference type="InterPro" id="IPR015793">
    <property type="entry name" value="Pyrv_Knase_brl"/>
</dbReference>
<dbReference type="SUPFAM" id="SSF51621">
    <property type="entry name" value="Phosphoenolpyruvate/pyruvate domain"/>
    <property type="match status" value="1"/>
</dbReference>
<evidence type="ECO:0000256" key="7">
    <source>
        <dbReference type="ARBA" id="ARBA00022723"/>
    </source>
</evidence>
<dbReference type="SUPFAM" id="SSF50800">
    <property type="entry name" value="PK beta-barrel domain-like"/>
    <property type="match status" value="1"/>
</dbReference>
<protein>
    <recommendedName>
        <fullName evidence="4">pyruvate kinase</fullName>
        <ecNumber evidence="4">2.7.1.40</ecNumber>
    </recommendedName>
</protein>